<dbReference type="AlphaFoldDB" id="A0A4Y3UNM9"/>
<dbReference type="Proteomes" id="UP000319804">
    <property type="component" value="Unassembled WGS sequence"/>
</dbReference>
<dbReference type="EMBL" id="VFPS01000008">
    <property type="protein sequence ID" value="TQM90262.1"/>
    <property type="molecule type" value="Genomic_DNA"/>
</dbReference>
<gene>
    <name evidence="2" type="ORF">FHX68_3066</name>
</gene>
<evidence type="ECO:0000256" key="1">
    <source>
        <dbReference type="SAM" id="MobiDB-lite"/>
    </source>
</evidence>
<feature type="region of interest" description="Disordered" evidence="1">
    <location>
        <begin position="34"/>
        <end position="60"/>
    </location>
</feature>
<sequence length="243" mass="25460">MMSARANRARAWAIVGGSVLLIGIVAVVVSAITGRTGTPDPTPSSTAGRGPTTTAPATGGVGEFVDANVVKKGWVPEPITTDADTYIRAALAAASTFDSTLSTRDEWLSNLDTWLTPDTRYDESERAADLQSVKVELRQAVVIPQDQWDSLAQENGRVAAKASGDIARQSVPADQTGDMTIGTADVVLTTTSSDGSSGELSYDETIRVSVQVLCGAGSIPTPNSAQQTGDCKIVRYFTEPLEP</sequence>
<keyword evidence="3" id="KW-1185">Reference proteome</keyword>
<comment type="caution">
    <text evidence="2">The sequence shown here is derived from an EMBL/GenBank/DDBJ whole genome shotgun (WGS) entry which is preliminary data.</text>
</comment>
<name>A0A4Y3UNM9_9MICO</name>
<proteinExistence type="predicted"/>
<reference evidence="2 3" key="1">
    <citation type="submission" date="2019-06" db="EMBL/GenBank/DDBJ databases">
        <title>Sequencing the genomes of 1000 actinobacteria strains.</title>
        <authorList>
            <person name="Klenk H.-P."/>
        </authorList>
    </citation>
    <scope>NUCLEOTIDE SEQUENCE [LARGE SCALE GENOMIC DNA]</scope>
    <source>
        <strain evidence="2 3">DSM 20427</strain>
    </source>
</reference>
<evidence type="ECO:0000313" key="3">
    <source>
        <dbReference type="Proteomes" id="UP000319804"/>
    </source>
</evidence>
<protein>
    <submittedName>
        <fullName evidence="2">Uncharacterized protein</fullName>
    </submittedName>
</protein>
<feature type="compositionally biased region" description="Low complexity" evidence="1">
    <location>
        <begin position="43"/>
        <end position="58"/>
    </location>
</feature>
<organism evidence="2 3">
    <name type="scientific">Microbacterium lacticum</name>
    <dbReference type="NCBI Taxonomy" id="33885"/>
    <lineage>
        <taxon>Bacteria</taxon>
        <taxon>Bacillati</taxon>
        <taxon>Actinomycetota</taxon>
        <taxon>Actinomycetes</taxon>
        <taxon>Micrococcales</taxon>
        <taxon>Microbacteriaceae</taxon>
        <taxon>Microbacterium</taxon>
    </lineage>
</organism>
<accession>A0A4Y3UNM9</accession>
<evidence type="ECO:0000313" key="2">
    <source>
        <dbReference type="EMBL" id="TQM90262.1"/>
    </source>
</evidence>